<comment type="caution">
    <text evidence="1">The sequence shown here is derived from an EMBL/GenBank/DDBJ whole genome shotgun (WGS) entry which is preliminary data.</text>
</comment>
<organism evidence="1 2">
    <name type="scientific">Rhizopus oryzae</name>
    <name type="common">Mucormycosis agent</name>
    <name type="synonym">Rhizopus arrhizus var. delemar</name>
    <dbReference type="NCBI Taxonomy" id="64495"/>
    <lineage>
        <taxon>Eukaryota</taxon>
        <taxon>Fungi</taxon>
        <taxon>Fungi incertae sedis</taxon>
        <taxon>Mucoromycota</taxon>
        <taxon>Mucoromycotina</taxon>
        <taxon>Mucoromycetes</taxon>
        <taxon>Mucorales</taxon>
        <taxon>Mucorineae</taxon>
        <taxon>Rhizopodaceae</taxon>
        <taxon>Rhizopus</taxon>
    </lineage>
</organism>
<dbReference type="Proteomes" id="UP000716291">
    <property type="component" value="Unassembled WGS sequence"/>
</dbReference>
<sequence>MCNRLKERSAVDYIFMSVVSKASDPFNERDEDKNSELLANLNAIGDTQDMLQFIVGKPKVCLVALDHAGLTTNTNNLRQFLRQNQQAKKIIINRLLHSNEIIKYDSTQLLHNQTKLEEFDCRRPSYKRSI</sequence>
<accession>A0A9P6X160</accession>
<proteinExistence type="predicted"/>
<name>A0A9P6X160_RHIOR</name>
<protein>
    <submittedName>
        <fullName evidence="1">Uncharacterized protein</fullName>
    </submittedName>
</protein>
<reference evidence="1" key="1">
    <citation type="journal article" date="2020" name="Microb. Genom.">
        <title>Genetic diversity of clinical and environmental Mucorales isolates obtained from an investigation of mucormycosis cases among solid organ transplant recipients.</title>
        <authorList>
            <person name="Nguyen M.H."/>
            <person name="Kaul D."/>
            <person name="Muto C."/>
            <person name="Cheng S.J."/>
            <person name="Richter R.A."/>
            <person name="Bruno V.M."/>
            <person name="Liu G."/>
            <person name="Beyhan S."/>
            <person name="Sundermann A.J."/>
            <person name="Mounaud S."/>
            <person name="Pasculle A.W."/>
            <person name="Nierman W.C."/>
            <person name="Driscoll E."/>
            <person name="Cumbie R."/>
            <person name="Clancy C.J."/>
            <person name="Dupont C.L."/>
        </authorList>
    </citation>
    <scope>NUCLEOTIDE SEQUENCE</scope>
    <source>
        <strain evidence="1">GL11</strain>
    </source>
</reference>
<gene>
    <name evidence="1" type="ORF">G6F64_010386</name>
</gene>
<dbReference type="EMBL" id="JAANQT010002138">
    <property type="protein sequence ID" value="KAG1303075.1"/>
    <property type="molecule type" value="Genomic_DNA"/>
</dbReference>
<evidence type="ECO:0000313" key="1">
    <source>
        <dbReference type="EMBL" id="KAG1303075.1"/>
    </source>
</evidence>
<dbReference type="AlphaFoldDB" id="A0A9P6X160"/>
<evidence type="ECO:0000313" key="2">
    <source>
        <dbReference type="Proteomes" id="UP000716291"/>
    </source>
</evidence>
<keyword evidence="2" id="KW-1185">Reference proteome</keyword>